<dbReference type="EMBL" id="MN740182">
    <property type="protein sequence ID" value="QHT92205.1"/>
    <property type="molecule type" value="Genomic_DNA"/>
</dbReference>
<accession>A0A6C0II98</accession>
<name>A0A6C0II98_9ZZZZ</name>
<dbReference type="AlphaFoldDB" id="A0A6C0II98"/>
<evidence type="ECO:0000256" key="1">
    <source>
        <dbReference type="SAM" id="Phobius"/>
    </source>
</evidence>
<reference evidence="2" key="1">
    <citation type="journal article" date="2020" name="Nature">
        <title>Giant virus diversity and host interactions through global metagenomics.</title>
        <authorList>
            <person name="Schulz F."/>
            <person name="Roux S."/>
            <person name="Paez-Espino D."/>
            <person name="Jungbluth S."/>
            <person name="Walsh D.A."/>
            <person name="Denef V.J."/>
            <person name="McMahon K.D."/>
            <person name="Konstantinidis K.T."/>
            <person name="Eloe-Fadrosh E.A."/>
            <person name="Kyrpides N.C."/>
            <person name="Woyke T."/>
        </authorList>
    </citation>
    <scope>NUCLEOTIDE SEQUENCE</scope>
    <source>
        <strain evidence="2">GVMAG-M-3300023184-88</strain>
    </source>
</reference>
<dbReference type="PANTHER" id="PTHR37304">
    <property type="entry name" value="MEMBRANE PROTEIN-RELATED"/>
    <property type="match status" value="1"/>
</dbReference>
<feature type="transmembrane region" description="Helical" evidence="1">
    <location>
        <begin position="51"/>
        <end position="74"/>
    </location>
</feature>
<organism evidence="2">
    <name type="scientific">viral metagenome</name>
    <dbReference type="NCBI Taxonomy" id="1070528"/>
    <lineage>
        <taxon>unclassified sequences</taxon>
        <taxon>metagenomes</taxon>
        <taxon>organismal metagenomes</taxon>
    </lineage>
</organism>
<sequence length="225" mass="24459">MDGLNNVIGRFDGVTEEPFFKKLLFKIAMVLVIVGALNWLSIGAFDVNLVASLFGSLTPFIYILVGLSALGIMFSRDTYLPFLGTTLAPCSILQNKEPPGATKSVSVVITPNTKVMYWAAEPNADKKLGSIKSWKEAYGQYENAGVTTSNGEGVAVFKVRDPQSYKVPFKGKLESHVHYRVCSEDAGFLGAVRTVYVNHNASLEGFECPCNKALKSWAESAASVF</sequence>
<dbReference type="PANTHER" id="PTHR37304:SF1">
    <property type="entry name" value="MEMBRANE PROTEIN"/>
    <property type="match status" value="1"/>
</dbReference>
<evidence type="ECO:0000313" key="2">
    <source>
        <dbReference type="EMBL" id="QHT92205.1"/>
    </source>
</evidence>
<proteinExistence type="predicted"/>
<dbReference type="Pfam" id="PF04070">
    <property type="entry name" value="DUF378"/>
    <property type="match status" value="1"/>
</dbReference>
<keyword evidence="1" id="KW-0472">Membrane</keyword>
<keyword evidence="1" id="KW-1133">Transmembrane helix</keyword>
<dbReference type="InterPro" id="IPR007211">
    <property type="entry name" value="DUF378"/>
</dbReference>
<protein>
    <submittedName>
        <fullName evidence="2">Uncharacterized protein</fullName>
    </submittedName>
</protein>
<feature type="transmembrane region" description="Helical" evidence="1">
    <location>
        <begin position="23"/>
        <end position="45"/>
    </location>
</feature>
<keyword evidence="1" id="KW-0812">Transmembrane</keyword>